<keyword evidence="5" id="KW-0675">Receptor</keyword>
<evidence type="ECO:0000313" key="6">
    <source>
        <dbReference type="Proteomes" id="UP000245207"/>
    </source>
</evidence>
<dbReference type="InterPro" id="IPR052059">
    <property type="entry name" value="CR_Ser/Thr_kinase"/>
</dbReference>
<dbReference type="AlphaFoldDB" id="A0A2U1PXN7"/>
<dbReference type="OrthoDB" id="1564807at2759"/>
<reference evidence="5 6" key="1">
    <citation type="journal article" date="2018" name="Mol. Plant">
        <title>The genome of Artemisia annua provides insight into the evolution of Asteraceae family and artemisinin biosynthesis.</title>
        <authorList>
            <person name="Shen Q."/>
            <person name="Zhang L."/>
            <person name="Liao Z."/>
            <person name="Wang S."/>
            <person name="Yan T."/>
            <person name="Shi P."/>
            <person name="Liu M."/>
            <person name="Fu X."/>
            <person name="Pan Q."/>
            <person name="Wang Y."/>
            <person name="Lv Z."/>
            <person name="Lu X."/>
            <person name="Zhang F."/>
            <person name="Jiang W."/>
            <person name="Ma Y."/>
            <person name="Chen M."/>
            <person name="Hao X."/>
            <person name="Li L."/>
            <person name="Tang Y."/>
            <person name="Lv G."/>
            <person name="Zhou Y."/>
            <person name="Sun X."/>
            <person name="Brodelius P.E."/>
            <person name="Rose J.K.C."/>
            <person name="Tang K."/>
        </authorList>
    </citation>
    <scope>NUCLEOTIDE SEQUENCE [LARGE SCALE GENOMIC DNA]</scope>
    <source>
        <strain evidence="6">cv. Huhao1</strain>
        <tissue evidence="5">Leaf</tissue>
    </source>
</reference>
<keyword evidence="3 5" id="KW-0418">Kinase</keyword>
<sequence>MFPMILILEKLQVKGLFRERKLETLVDTDLNGNYIDNEVEQLTQLALLCTQGTPLERPKMSEVVRMLEGDSLAERLEEWQKEEMFNPNTDWIIADSTYNLHPDELSGPR</sequence>
<evidence type="ECO:0000256" key="2">
    <source>
        <dbReference type="ARBA" id="ARBA00022741"/>
    </source>
</evidence>
<evidence type="ECO:0000313" key="5">
    <source>
        <dbReference type="EMBL" id="PWA90531.1"/>
    </source>
</evidence>
<comment type="caution">
    <text evidence="5">The sequence shown here is derived from an EMBL/GenBank/DDBJ whole genome shotgun (WGS) entry which is preliminary data.</text>
</comment>
<keyword evidence="2" id="KW-0547">Nucleotide-binding</keyword>
<dbReference type="SUPFAM" id="SSF56112">
    <property type="entry name" value="Protein kinase-like (PK-like)"/>
    <property type="match status" value="1"/>
</dbReference>
<dbReference type="GO" id="GO:0016301">
    <property type="term" value="F:kinase activity"/>
    <property type="evidence" value="ECO:0007669"/>
    <property type="project" value="UniProtKB-KW"/>
</dbReference>
<dbReference type="STRING" id="35608.A0A2U1PXN7"/>
<name>A0A2U1PXN7_ARTAN</name>
<dbReference type="Proteomes" id="UP000245207">
    <property type="component" value="Unassembled WGS sequence"/>
</dbReference>
<evidence type="ECO:0000256" key="4">
    <source>
        <dbReference type="ARBA" id="ARBA00022840"/>
    </source>
</evidence>
<organism evidence="5 6">
    <name type="scientific">Artemisia annua</name>
    <name type="common">Sweet wormwood</name>
    <dbReference type="NCBI Taxonomy" id="35608"/>
    <lineage>
        <taxon>Eukaryota</taxon>
        <taxon>Viridiplantae</taxon>
        <taxon>Streptophyta</taxon>
        <taxon>Embryophyta</taxon>
        <taxon>Tracheophyta</taxon>
        <taxon>Spermatophyta</taxon>
        <taxon>Magnoliopsida</taxon>
        <taxon>eudicotyledons</taxon>
        <taxon>Gunneridae</taxon>
        <taxon>Pentapetalae</taxon>
        <taxon>asterids</taxon>
        <taxon>campanulids</taxon>
        <taxon>Asterales</taxon>
        <taxon>Asteraceae</taxon>
        <taxon>Asteroideae</taxon>
        <taxon>Anthemideae</taxon>
        <taxon>Artemisiinae</taxon>
        <taxon>Artemisia</taxon>
    </lineage>
</organism>
<evidence type="ECO:0000256" key="3">
    <source>
        <dbReference type="ARBA" id="ARBA00022777"/>
    </source>
</evidence>
<dbReference type="Gene3D" id="1.10.510.10">
    <property type="entry name" value="Transferase(Phosphotransferase) domain 1"/>
    <property type="match status" value="1"/>
</dbReference>
<keyword evidence="6" id="KW-1185">Reference proteome</keyword>
<dbReference type="EMBL" id="PKPP01000622">
    <property type="protein sequence ID" value="PWA90531.1"/>
    <property type="molecule type" value="Genomic_DNA"/>
</dbReference>
<dbReference type="GO" id="GO:0005524">
    <property type="term" value="F:ATP binding"/>
    <property type="evidence" value="ECO:0007669"/>
    <property type="project" value="UniProtKB-KW"/>
</dbReference>
<dbReference type="PANTHER" id="PTHR47973">
    <property type="entry name" value="CYSTEINE-RICH RECEPTOR-LIKE PROTEIN KINASE 3"/>
    <property type="match status" value="1"/>
</dbReference>
<accession>A0A2U1PXN7</accession>
<keyword evidence="4" id="KW-0067">ATP-binding</keyword>
<proteinExistence type="predicted"/>
<keyword evidence="1" id="KW-0808">Transferase</keyword>
<protein>
    <submittedName>
        <fullName evidence="5">Brassinosteroid insensitive 1-associated receptor kinase 1</fullName>
    </submittedName>
</protein>
<evidence type="ECO:0000256" key="1">
    <source>
        <dbReference type="ARBA" id="ARBA00022679"/>
    </source>
</evidence>
<dbReference type="InterPro" id="IPR011009">
    <property type="entry name" value="Kinase-like_dom_sf"/>
</dbReference>
<gene>
    <name evidence="5" type="ORF">CTI12_AA100010</name>
</gene>